<dbReference type="Proteomes" id="UP000008370">
    <property type="component" value="Unassembled WGS sequence"/>
</dbReference>
<dbReference type="Pfam" id="PF20153">
    <property type="entry name" value="DUF6535"/>
    <property type="match status" value="1"/>
</dbReference>
<keyword evidence="4" id="KW-1185">Reference proteome</keyword>
<evidence type="ECO:0000256" key="1">
    <source>
        <dbReference type="SAM" id="Phobius"/>
    </source>
</evidence>
<proteinExistence type="predicted"/>
<dbReference type="HOGENOM" id="CLU_2671860_0_0_1"/>
<feature type="transmembrane region" description="Helical" evidence="1">
    <location>
        <begin position="55"/>
        <end position="74"/>
    </location>
</feature>
<dbReference type="KEGG" id="pco:PHACADRAFT_251078"/>
<dbReference type="RefSeq" id="XP_007392781.1">
    <property type="nucleotide sequence ID" value="XM_007392719.1"/>
</dbReference>
<evidence type="ECO:0000313" key="3">
    <source>
        <dbReference type="EMBL" id="EKM57423.1"/>
    </source>
</evidence>
<dbReference type="EMBL" id="JH930470">
    <property type="protein sequence ID" value="EKM57423.1"/>
    <property type="molecule type" value="Genomic_DNA"/>
</dbReference>
<dbReference type="AlphaFoldDB" id="K5W0S8"/>
<dbReference type="GeneID" id="18915115"/>
<organism evidence="3 4">
    <name type="scientific">Phanerochaete carnosa (strain HHB-10118-sp)</name>
    <name type="common">White-rot fungus</name>
    <name type="synonym">Peniophora carnosa</name>
    <dbReference type="NCBI Taxonomy" id="650164"/>
    <lineage>
        <taxon>Eukaryota</taxon>
        <taxon>Fungi</taxon>
        <taxon>Dikarya</taxon>
        <taxon>Basidiomycota</taxon>
        <taxon>Agaricomycotina</taxon>
        <taxon>Agaricomycetes</taxon>
        <taxon>Polyporales</taxon>
        <taxon>Phanerochaetaceae</taxon>
        <taxon>Phanerochaete</taxon>
    </lineage>
</organism>
<accession>K5W0S8</accession>
<name>K5W0S8_PHACS</name>
<dbReference type="OrthoDB" id="2753780at2759"/>
<dbReference type="InParanoid" id="K5W0S8"/>
<sequence>MNYIFAYGERRRHYSQRNASQGCTRRGLSACQWAGIEAHVAEDDEEKMKQSSDDISTLLVLAGLFSASILTAFVV</sequence>
<gene>
    <name evidence="3" type="ORF">PHACADRAFT_251078</name>
</gene>
<evidence type="ECO:0000259" key="2">
    <source>
        <dbReference type="Pfam" id="PF20153"/>
    </source>
</evidence>
<evidence type="ECO:0000313" key="4">
    <source>
        <dbReference type="Proteomes" id="UP000008370"/>
    </source>
</evidence>
<keyword evidence="1" id="KW-0812">Transmembrane</keyword>
<reference evidence="3 4" key="1">
    <citation type="journal article" date="2012" name="BMC Genomics">
        <title>Comparative genomics of the white-rot fungi, Phanerochaete carnosa and P. chrysosporium, to elucidate the genetic basis of the distinct wood types they colonize.</title>
        <authorList>
            <person name="Suzuki H."/>
            <person name="MacDonald J."/>
            <person name="Syed K."/>
            <person name="Salamov A."/>
            <person name="Hori C."/>
            <person name="Aerts A."/>
            <person name="Henrissat B."/>
            <person name="Wiebenga A."/>
            <person name="vanKuyk P.A."/>
            <person name="Barry K."/>
            <person name="Lindquist E."/>
            <person name="LaButti K."/>
            <person name="Lapidus A."/>
            <person name="Lucas S."/>
            <person name="Coutinho P."/>
            <person name="Gong Y."/>
            <person name="Samejima M."/>
            <person name="Mahadevan R."/>
            <person name="Abou-Zaid M."/>
            <person name="de Vries R.P."/>
            <person name="Igarashi K."/>
            <person name="Yadav J.S."/>
            <person name="Grigoriev I.V."/>
            <person name="Master E.R."/>
        </authorList>
    </citation>
    <scope>NUCLEOTIDE SEQUENCE [LARGE SCALE GENOMIC DNA]</scope>
    <source>
        <strain evidence="3 4">HHB-10118-sp</strain>
    </source>
</reference>
<keyword evidence="1" id="KW-1133">Transmembrane helix</keyword>
<dbReference type="InterPro" id="IPR045338">
    <property type="entry name" value="DUF6535"/>
</dbReference>
<feature type="domain" description="DUF6535" evidence="2">
    <location>
        <begin position="33"/>
        <end position="75"/>
    </location>
</feature>
<keyword evidence="1" id="KW-0472">Membrane</keyword>
<protein>
    <recommendedName>
        <fullName evidence="2">DUF6535 domain-containing protein</fullName>
    </recommendedName>
</protein>